<dbReference type="AlphaFoldDB" id="A0AAD1YRX6"/>
<proteinExistence type="predicted"/>
<accession>A0AAD1YRX6</accession>
<keyword evidence="1" id="KW-1133">Transmembrane helix</keyword>
<dbReference type="PANTHER" id="PTHR18966">
    <property type="entry name" value="IONOTROPIC GLUTAMATE RECEPTOR"/>
    <property type="match status" value="1"/>
</dbReference>
<evidence type="ECO:0000313" key="2">
    <source>
        <dbReference type="EMBL" id="CAI9756451.1"/>
    </source>
</evidence>
<reference evidence="2" key="1">
    <citation type="submission" date="2023-05" db="EMBL/GenBank/DDBJ databases">
        <authorList>
            <person name="Huff M."/>
        </authorList>
    </citation>
    <scope>NUCLEOTIDE SEQUENCE</scope>
</reference>
<sequence length="225" mass="25407">MKRYEDNSNPEIHALKAYLALHLLLRGQKLVQKSILKIVSIVGRRYKELGIWSSKIGFSGKNEEKGSGVIGAYSMNKLGSLVNWPGKSDRVPSGLAAPLKTGVPGKISNPAFVKVEWVEKTNEMKYEANRSRYVEFSQPFSVSGLSLSMLVPAKIDPHRAWIFVMPFIRDMWIYALANLLYMMFFIWLMEHQSNPLIQNLGGHGKINLELRCGPVVHIQFSLLCS</sequence>
<keyword evidence="3" id="KW-1185">Reference proteome</keyword>
<dbReference type="InterPro" id="IPR015683">
    <property type="entry name" value="Ionotropic_Glu_rcpt"/>
</dbReference>
<dbReference type="Gene3D" id="3.40.190.10">
    <property type="entry name" value="Periplasmic binding protein-like II"/>
    <property type="match status" value="1"/>
</dbReference>
<keyword evidence="1" id="KW-0472">Membrane</keyword>
<gene>
    <name evidence="2" type="ORF">FPE_LOCUS3881</name>
</gene>
<feature type="transmembrane region" description="Helical" evidence="1">
    <location>
        <begin position="171"/>
        <end position="189"/>
    </location>
</feature>
<organism evidence="2 3">
    <name type="scientific">Fraxinus pennsylvanica</name>
    <dbReference type="NCBI Taxonomy" id="56036"/>
    <lineage>
        <taxon>Eukaryota</taxon>
        <taxon>Viridiplantae</taxon>
        <taxon>Streptophyta</taxon>
        <taxon>Embryophyta</taxon>
        <taxon>Tracheophyta</taxon>
        <taxon>Spermatophyta</taxon>
        <taxon>Magnoliopsida</taxon>
        <taxon>eudicotyledons</taxon>
        <taxon>Gunneridae</taxon>
        <taxon>Pentapetalae</taxon>
        <taxon>asterids</taxon>
        <taxon>lamiids</taxon>
        <taxon>Lamiales</taxon>
        <taxon>Oleaceae</taxon>
        <taxon>Oleeae</taxon>
        <taxon>Fraxinus</taxon>
    </lineage>
</organism>
<dbReference type="Proteomes" id="UP000834106">
    <property type="component" value="Chromosome 2"/>
</dbReference>
<name>A0AAD1YRX6_9LAMI</name>
<keyword evidence="1" id="KW-0812">Transmembrane</keyword>
<evidence type="ECO:0000256" key="1">
    <source>
        <dbReference type="SAM" id="Phobius"/>
    </source>
</evidence>
<dbReference type="EMBL" id="OU503037">
    <property type="protein sequence ID" value="CAI9756451.1"/>
    <property type="molecule type" value="Genomic_DNA"/>
</dbReference>
<protein>
    <submittedName>
        <fullName evidence="2">Uncharacterized protein</fullName>
    </submittedName>
</protein>
<evidence type="ECO:0000313" key="3">
    <source>
        <dbReference type="Proteomes" id="UP000834106"/>
    </source>
</evidence>